<protein>
    <submittedName>
        <fullName evidence="6">Transcriptional regulator, MerR family</fullName>
    </submittedName>
</protein>
<reference evidence="6 7" key="1">
    <citation type="submission" date="2009-02" db="EMBL/GenBank/DDBJ databases">
        <authorList>
            <person name="Fulton L."/>
            <person name="Clifton S."/>
            <person name="Fulton B."/>
            <person name="Xu J."/>
            <person name="Minx P."/>
            <person name="Pepin K.H."/>
            <person name="Johnson M."/>
            <person name="Bhonagiri V."/>
            <person name="Nash W.E."/>
            <person name="Mardis E.R."/>
            <person name="Wilson R.K."/>
        </authorList>
    </citation>
    <scope>NUCLEOTIDE SEQUENCE [LARGE SCALE GENOMIC DNA]</scope>
    <source>
        <strain evidence="6 7">DSM 16841</strain>
    </source>
</reference>
<dbReference type="SMART" id="SM00422">
    <property type="entry name" value="HTH_MERR"/>
    <property type="match status" value="1"/>
</dbReference>
<dbReference type="InterPro" id="IPR000551">
    <property type="entry name" value="MerR-type_HTH_dom"/>
</dbReference>
<accession>C0FTE9</accession>
<evidence type="ECO:0000259" key="5">
    <source>
        <dbReference type="PROSITE" id="PS50937"/>
    </source>
</evidence>
<dbReference type="Pfam" id="PF13411">
    <property type="entry name" value="MerR_1"/>
    <property type="match status" value="1"/>
</dbReference>
<dbReference type="Gene3D" id="1.10.1660.10">
    <property type="match status" value="1"/>
</dbReference>
<dbReference type="InterPro" id="IPR009061">
    <property type="entry name" value="DNA-bd_dom_put_sf"/>
</dbReference>
<dbReference type="GO" id="GO:0003677">
    <property type="term" value="F:DNA binding"/>
    <property type="evidence" value="ECO:0007669"/>
    <property type="project" value="UniProtKB-KW"/>
</dbReference>
<dbReference type="Proteomes" id="UP000003561">
    <property type="component" value="Unassembled WGS sequence"/>
</dbReference>
<feature type="domain" description="HTH merR-type" evidence="5">
    <location>
        <begin position="24"/>
        <end position="83"/>
    </location>
</feature>
<keyword evidence="1" id="KW-0678">Repressor</keyword>
<dbReference type="InterPro" id="IPR047057">
    <property type="entry name" value="MerR_fam"/>
</dbReference>
<keyword evidence="4" id="KW-0804">Transcription</keyword>
<evidence type="ECO:0000256" key="2">
    <source>
        <dbReference type="ARBA" id="ARBA00023015"/>
    </source>
</evidence>
<dbReference type="SUPFAM" id="SSF46955">
    <property type="entry name" value="Putative DNA-binding domain"/>
    <property type="match status" value="1"/>
</dbReference>
<dbReference type="PRINTS" id="PR00040">
    <property type="entry name" value="HTHMERR"/>
</dbReference>
<sequence>MNQKSERKGRGAIMKNIKEAEAESGINKQNIRYYEKMGLIHPDRNTINGYRKYSEEDIRRLKFIYLFRKLDMPLEEIRNLLDGAIDLPTALAQQKDRLKAEQERIQGAILFCEGIQERKLEELDIDNCLQKMEAEAKRGSLFANILYDYKRVIKGESIRVCSGLLELSICLFMRKRNFKSSFVFLTKALQ</sequence>
<dbReference type="PROSITE" id="PS50937">
    <property type="entry name" value="HTH_MERR_2"/>
    <property type="match status" value="1"/>
</dbReference>
<evidence type="ECO:0000256" key="4">
    <source>
        <dbReference type="ARBA" id="ARBA00023163"/>
    </source>
</evidence>
<evidence type="ECO:0000256" key="3">
    <source>
        <dbReference type="ARBA" id="ARBA00023125"/>
    </source>
</evidence>
<organism evidence="6 7">
    <name type="scientific">Roseburia inulinivorans DSM 16841</name>
    <dbReference type="NCBI Taxonomy" id="622312"/>
    <lineage>
        <taxon>Bacteria</taxon>
        <taxon>Bacillati</taxon>
        <taxon>Bacillota</taxon>
        <taxon>Clostridia</taxon>
        <taxon>Lachnospirales</taxon>
        <taxon>Lachnospiraceae</taxon>
        <taxon>Roseburia</taxon>
    </lineage>
</organism>
<evidence type="ECO:0000313" key="6">
    <source>
        <dbReference type="EMBL" id="EEG94108.1"/>
    </source>
</evidence>
<dbReference type="AlphaFoldDB" id="C0FTE9"/>
<comment type="caution">
    <text evidence="6">The sequence shown here is derived from an EMBL/GenBank/DDBJ whole genome shotgun (WGS) entry which is preliminary data.</text>
</comment>
<evidence type="ECO:0000313" key="7">
    <source>
        <dbReference type="Proteomes" id="UP000003561"/>
    </source>
</evidence>
<keyword evidence="3" id="KW-0238">DNA-binding</keyword>
<reference evidence="6 7" key="2">
    <citation type="submission" date="2009-03" db="EMBL/GenBank/DDBJ databases">
        <title>Draft genome sequence of Roseburia inulinivorans (DSM 16841).</title>
        <authorList>
            <person name="Sudarsanam P."/>
            <person name="Ley R."/>
            <person name="Guruge J."/>
            <person name="Turnbaugh P.J."/>
            <person name="Mahowald M."/>
            <person name="Liep D."/>
            <person name="Gordon J."/>
        </authorList>
    </citation>
    <scope>NUCLEOTIDE SEQUENCE [LARGE SCALE GENOMIC DNA]</scope>
    <source>
        <strain evidence="6 7">DSM 16841</strain>
    </source>
</reference>
<dbReference type="EMBL" id="ACFY01000086">
    <property type="protein sequence ID" value="EEG94108.1"/>
    <property type="molecule type" value="Genomic_DNA"/>
</dbReference>
<evidence type="ECO:0000256" key="1">
    <source>
        <dbReference type="ARBA" id="ARBA00022491"/>
    </source>
</evidence>
<gene>
    <name evidence="6" type="ORF">ROSEINA2194_02019</name>
</gene>
<keyword evidence="2" id="KW-0805">Transcription regulation</keyword>
<dbReference type="CDD" id="cd00592">
    <property type="entry name" value="HTH_MerR-like"/>
    <property type="match status" value="1"/>
</dbReference>
<name>C0FTE9_9FIRM</name>
<dbReference type="PANTHER" id="PTHR30204">
    <property type="entry name" value="REDOX-CYCLING DRUG-SENSING TRANSCRIPTIONAL ACTIVATOR SOXR"/>
    <property type="match status" value="1"/>
</dbReference>
<proteinExistence type="predicted"/>
<dbReference type="eggNOG" id="COG0789">
    <property type="taxonomic scope" value="Bacteria"/>
</dbReference>
<dbReference type="GO" id="GO:0003700">
    <property type="term" value="F:DNA-binding transcription factor activity"/>
    <property type="evidence" value="ECO:0007669"/>
    <property type="project" value="InterPro"/>
</dbReference>
<dbReference type="PANTHER" id="PTHR30204:SF69">
    <property type="entry name" value="MERR-FAMILY TRANSCRIPTIONAL REGULATOR"/>
    <property type="match status" value="1"/>
</dbReference>